<dbReference type="EMBL" id="CM043018">
    <property type="protein sequence ID" value="KAI4462490.1"/>
    <property type="molecule type" value="Genomic_DNA"/>
</dbReference>
<comment type="caution">
    <text evidence="1">The sequence shown here is derived from an EMBL/GenBank/DDBJ whole genome shotgun (WGS) entry which is preliminary data.</text>
</comment>
<evidence type="ECO:0000313" key="2">
    <source>
        <dbReference type="Proteomes" id="UP001056778"/>
    </source>
</evidence>
<protein>
    <submittedName>
        <fullName evidence="1">Sorting nexin</fullName>
    </submittedName>
</protein>
<sequence length="884" mass="102552">MGIERVQQELEVFRNNLMHDYDLLKTKSPQNHLPVIFGRTLDSLLQQLLDYLIRDYIFYYFKKYAYKPELSRESIKEDLWGAIEILHERFSRVDHAKLMACDVVLKITNHFERIREAKILVAESDHYPLFKLSPHLLSKQKELEYLRQVSELLMMFLLPRGYLLSPAKYFLREVLACKAQKVTAAIHRKTFEYANSFEDFLKMIQKSNDVELLKRFRYDIVTKIMQATTLQNLKRAKGVDPDIEKGSSTTTINKSEINAARKLKRYITQLTFAKKECEKRLSELGWDIGYQYQDEKVLPLSTILDNVLGRRYLTQFLETVASEGLVGYYITVEELKSAQRKNWHQIGAEIFYTYIKNPTGEIKVDKFTKKRMEEFLLGDKGPEVFYEVQHQVVQIIEDKYYQPFIHSEFYKKMLIAIESEDVTEVDGTGSSEERPSSGDSVTQDNSLHVGDHSNYARRKLDQLQEKLNNKVQVCQVKALQALKSSLKPESRVLSILEKEVEWLQGERRQLEAHLERTEIWGENLGKWRAVAQSAEGEKNKISPFKVVDEKDTLVFVIIVDMIEKDSVEGEEEISSGWVVSRTLTQFQELHRKLRPLCSNLKSLELPSQSFKFLFGKNDKNSLEKAKAQIQKYLQFILEDDRLNQSEAIYSFLSPSSEHLKHTTPSTKKSKFSFSTLFKSNSNELSSKDATYSLRESEDEDISQYLDGSGSVDSVDVKLNGVGGKIVDDGKDSIAEPLYSLMSEIFDMRGLFKYLRKTLIAFVQITYGRTINRQIYDTISWCFSEQMLHYYITLVIKSWWPAGVLAGPKDQRLDDIRKHTAREAREQFINNVPEVLITLVGASAARNGARKIFDTLQNKMMNKQLFYDLLETIMIESFPELNINI</sequence>
<reference evidence="1" key="1">
    <citation type="submission" date="2022-04" db="EMBL/GenBank/DDBJ databases">
        <title>Chromosome-scale genome assembly of Holotrichia oblita Faldermann.</title>
        <authorList>
            <person name="Rongchong L."/>
        </authorList>
    </citation>
    <scope>NUCLEOTIDE SEQUENCE</scope>
    <source>
        <strain evidence="1">81SQS9</strain>
    </source>
</reference>
<organism evidence="1 2">
    <name type="scientific">Holotrichia oblita</name>
    <name type="common">Chafer beetle</name>
    <dbReference type="NCBI Taxonomy" id="644536"/>
    <lineage>
        <taxon>Eukaryota</taxon>
        <taxon>Metazoa</taxon>
        <taxon>Ecdysozoa</taxon>
        <taxon>Arthropoda</taxon>
        <taxon>Hexapoda</taxon>
        <taxon>Insecta</taxon>
        <taxon>Pterygota</taxon>
        <taxon>Neoptera</taxon>
        <taxon>Endopterygota</taxon>
        <taxon>Coleoptera</taxon>
        <taxon>Polyphaga</taxon>
        <taxon>Scarabaeiformia</taxon>
        <taxon>Scarabaeidae</taxon>
        <taxon>Melolonthinae</taxon>
        <taxon>Holotrichia</taxon>
    </lineage>
</organism>
<proteinExistence type="predicted"/>
<name>A0ACB9T6Y1_HOLOL</name>
<gene>
    <name evidence="1" type="ORF">MML48_4g00015538</name>
</gene>
<accession>A0ACB9T6Y1</accession>
<dbReference type="Proteomes" id="UP001056778">
    <property type="component" value="Chromosome 4"/>
</dbReference>
<evidence type="ECO:0000313" key="1">
    <source>
        <dbReference type="EMBL" id="KAI4462490.1"/>
    </source>
</evidence>
<keyword evidence="2" id="KW-1185">Reference proteome</keyword>